<dbReference type="RefSeq" id="WP_284299882.1">
    <property type="nucleotide sequence ID" value="NZ_BSSV01000007.1"/>
</dbReference>
<name>A0ABQ6HG97_9GAMM</name>
<comment type="caution">
    <text evidence="1">The sequence shown here is derived from an EMBL/GenBank/DDBJ whole genome shotgun (WGS) entry which is preliminary data.</text>
</comment>
<proteinExistence type="predicted"/>
<reference evidence="1 2" key="1">
    <citation type="submission" date="2023-03" db="EMBL/GenBank/DDBJ databases">
        <title>Thalassotalea loyana LMG 22536T draft genome sequence.</title>
        <authorList>
            <person name="Sawabe T."/>
        </authorList>
    </citation>
    <scope>NUCLEOTIDE SEQUENCE [LARGE SCALE GENOMIC DNA]</scope>
    <source>
        <strain evidence="1 2">LMG 22536</strain>
    </source>
</reference>
<evidence type="ECO:0000313" key="1">
    <source>
        <dbReference type="EMBL" id="GLX86649.1"/>
    </source>
</evidence>
<dbReference type="Proteomes" id="UP001157134">
    <property type="component" value="Unassembled WGS sequence"/>
</dbReference>
<accession>A0ABQ6HG97</accession>
<dbReference type="SUPFAM" id="SSF51161">
    <property type="entry name" value="Trimeric LpxA-like enzymes"/>
    <property type="match status" value="2"/>
</dbReference>
<organism evidence="1 2">
    <name type="scientific">Thalassotalea loyana</name>
    <dbReference type="NCBI Taxonomy" id="280483"/>
    <lineage>
        <taxon>Bacteria</taxon>
        <taxon>Pseudomonadati</taxon>
        <taxon>Pseudomonadota</taxon>
        <taxon>Gammaproteobacteria</taxon>
        <taxon>Alteromonadales</taxon>
        <taxon>Colwelliaceae</taxon>
        <taxon>Thalassotalea</taxon>
    </lineage>
</organism>
<gene>
    <name evidence="1" type="primary">wbbJ</name>
    <name evidence="1" type="ORF">tloyanaT_29020</name>
</gene>
<dbReference type="InterPro" id="IPR051159">
    <property type="entry name" value="Hexapeptide_acetyltransf"/>
</dbReference>
<evidence type="ECO:0000313" key="2">
    <source>
        <dbReference type="Proteomes" id="UP001157134"/>
    </source>
</evidence>
<dbReference type="InterPro" id="IPR011004">
    <property type="entry name" value="Trimer_LpxA-like_sf"/>
</dbReference>
<dbReference type="PANTHER" id="PTHR23416">
    <property type="entry name" value="SIALIC ACID SYNTHASE-RELATED"/>
    <property type="match status" value="1"/>
</dbReference>
<sequence>MTSIVNFLRVLYYKIKYRGKLKIGSFVTLSRNITFIIDEGSQIVIGDNSIVRDFVELRATKNTCLNIGSNCKLDRLVRIIATNGNDINIGRNTRIGIGSVLNGGEKIVIGENCLISGYVYLQTSMHNHKLNTEIINSGYTYGPITIHQDSWIGVHAVIFPSVTLGRRTVVGSNSVVNKNFTKNSIIGGIPAKELKHDV</sequence>
<dbReference type="Gene3D" id="2.160.10.10">
    <property type="entry name" value="Hexapeptide repeat proteins"/>
    <property type="match status" value="2"/>
</dbReference>
<dbReference type="CDD" id="cd04647">
    <property type="entry name" value="LbH_MAT_like"/>
    <property type="match status" value="1"/>
</dbReference>
<protein>
    <submittedName>
        <fullName evidence="1">Acetyltransferase</fullName>
    </submittedName>
</protein>
<keyword evidence="2" id="KW-1185">Reference proteome</keyword>
<dbReference type="EMBL" id="BSSV01000007">
    <property type="protein sequence ID" value="GLX86649.1"/>
    <property type="molecule type" value="Genomic_DNA"/>
</dbReference>